<dbReference type="AlphaFoldDB" id="A0AAF0F8L2"/>
<evidence type="ECO:0000313" key="10">
    <source>
        <dbReference type="Proteomes" id="UP001217754"/>
    </source>
</evidence>
<dbReference type="SMART" id="SM00753">
    <property type="entry name" value="PAM"/>
    <property type="match status" value="1"/>
</dbReference>
<evidence type="ECO:0000256" key="6">
    <source>
        <dbReference type="ARBA" id="ARBA00022790"/>
    </source>
</evidence>
<dbReference type="InterPro" id="IPR000717">
    <property type="entry name" value="PCI_dom"/>
</dbReference>
<evidence type="ECO:0000256" key="1">
    <source>
        <dbReference type="ARBA" id="ARBA00004123"/>
    </source>
</evidence>
<protein>
    <recommendedName>
        <fullName evidence="4">COP9 signalosome complex subunit 2</fullName>
    </recommendedName>
</protein>
<dbReference type="GO" id="GO:0008180">
    <property type="term" value="C:COP9 signalosome"/>
    <property type="evidence" value="ECO:0007669"/>
    <property type="project" value="UniProtKB-KW"/>
</dbReference>
<evidence type="ECO:0000313" key="9">
    <source>
        <dbReference type="EMBL" id="WFD40403.1"/>
    </source>
</evidence>
<evidence type="ECO:0000256" key="2">
    <source>
        <dbReference type="ARBA" id="ARBA00004496"/>
    </source>
</evidence>
<evidence type="ECO:0000259" key="8">
    <source>
        <dbReference type="PROSITE" id="PS50250"/>
    </source>
</evidence>
<dbReference type="InterPro" id="IPR050871">
    <property type="entry name" value="26S_Proteasome/COP9_Components"/>
</dbReference>
<keyword evidence="5" id="KW-0963">Cytoplasm</keyword>
<feature type="domain" description="PCI" evidence="8">
    <location>
        <begin position="249"/>
        <end position="385"/>
    </location>
</feature>
<keyword evidence="10" id="KW-1185">Reference proteome</keyword>
<dbReference type="GO" id="GO:0005737">
    <property type="term" value="C:cytoplasm"/>
    <property type="evidence" value="ECO:0007669"/>
    <property type="project" value="UniProtKB-SubCell"/>
</dbReference>
<gene>
    <name evidence="9" type="ORF">MJAP1_003389</name>
</gene>
<evidence type="ECO:0000256" key="4">
    <source>
        <dbReference type="ARBA" id="ARBA00014879"/>
    </source>
</evidence>
<reference evidence="9" key="1">
    <citation type="submission" date="2023-03" db="EMBL/GenBank/DDBJ databases">
        <title>Mating type loci evolution in Malassezia.</title>
        <authorList>
            <person name="Coelho M.A."/>
        </authorList>
    </citation>
    <scope>NUCLEOTIDE SEQUENCE</scope>
    <source>
        <strain evidence="9">CBS 9431</strain>
    </source>
</reference>
<dbReference type="Gene3D" id="1.25.40.570">
    <property type="match status" value="1"/>
</dbReference>
<keyword evidence="6" id="KW-0736">Signalosome</keyword>
<dbReference type="RefSeq" id="XP_060123300.1">
    <property type="nucleotide sequence ID" value="XM_060267317.1"/>
</dbReference>
<proteinExistence type="inferred from homology"/>
<dbReference type="FunFam" id="1.25.40.570:FF:000006">
    <property type="entry name" value="COP9 signalosome complex subunit 2"/>
    <property type="match status" value="1"/>
</dbReference>
<evidence type="ECO:0000256" key="5">
    <source>
        <dbReference type="ARBA" id="ARBA00022490"/>
    </source>
</evidence>
<evidence type="ECO:0000256" key="7">
    <source>
        <dbReference type="ARBA" id="ARBA00023242"/>
    </source>
</evidence>
<dbReference type="GeneID" id="85227040"/>
<comment type="similarity">
    <text evidence="3">Belongs to the CSN2 family.</text>
</comment>
<evidence type="ECO:0000256" key="3">
    <source>
        <dbReference type="ARBA" id="ARBA00009318"/>
    </source>
</evidence>
<dbReference type="Proteomes" id="UP001217754">
    <property type="component" value="Chromosome 6"/>
</dbReference>
<dbReference type="EMBL" id="CP119963">
    <property type="protein sequence ID" value="WFD40403.1"/>
    <property type="molecule type" value="Genomic_DNA"/>
</dbReference>
<dbReference type="PANTHER" id="PTHR10678">
    <property type="entry name" value="26S PROTEASOME NON-ATPASE REGULATORY SUBUNIT 11/COP9 SIGNALOSOME COMPLEX SUBUNIT 2"/>
    <property type="match status" value="1"/>
</dbReference>
<sequence>MSDDDFMMDDALEEDYDFEYEEDDDDQDADAYIENKYYNAKAIKGEKPDEAISELQDILDAETDMTEWGFKALKQQTKINFHRGRHEEALRSYRALLKYTKSAVTRNYTEKSVNSILDYVSASSATLAILESFYSATDEVLAATQSDRLNMKIKLKLARLWLSRKEWTRLVDILRELRTGDFASDTGDGQSQGTLLLELLALEVQMYREMGNMKKVKDTYQAAMRIKNAIPHPRTMGIIRESGGKMHMSEKNWEAAQVDFFQAFRSYDEAGSPLRIQVLKYLVLAHMLTGNDVNPFDSQETKPYREDPNIIAMTSLVDAYQRRDIQEAERIVEENHATLTEDEFISEFIADVLKELRIQYLIDVVRPYGSIQLATLSRVPNSSSI</sequence>
<name>A0AAF0F8L2_9BASI</name>
<dbReference type="PROSITE" id="PS50250">
    <property type="entry name" value="PCI"/>
    <property type="match status" value="1"/>
</dbReference>
<accession>A0AAF0F8L2</accession>
<keyword evidence="7" id="KW-0539">Nucleus</keyword>
<organism evidence="9 10">
    <name type="scientific">Malassezia japonica</name>
    <dbReference type="NCBI Taxonomy" id="223818"/>
    <lineage>
        <taxon>Eukaryota</taxon>
        <taxon>Fungi</taxon>
        <taxon>Dikarya</taxon>
        <taxon>Basidiomycota</taxon>
        <taxon>Ustilaginomycotina</taxon>
        <taxon>Malasseziomycetes</taxon>
        <taxon>Malasseziales</taxon>
        <taxon>Malasseziaceae</taxon>
        <taxon>Malassezia</taxon>
    </lineage>
</organism>
<comment type="subcellular location">
    <subcellularLocation>
        <location evidence="2">Cytoplasm</location>
    </subcellularLocation>
    <subcellularLocation>
        <location evidence="1">Nucleus</location>
    </subcellularLocation>
</comment>